<dbReference type="EMBL" id="CAJVPZ010044781">
    <property type="protein sequence ID" value="CAG8768118.1"/>
    <property type="molecule type" value="Genomic_DNA"/>
</dbReference>
<comment type="caution">
    <text evidence="1">The sequence shown here is derived from an EMBL/GenBank/DDBJ whole genome shotgun (WGS) entry which is preliminary data.</text>
</comment>
<dbReference type="OrthoDB" id="2435690at2759"/>
<evidence type="ECO:0000313" key="2">
    <source>
        <dbReference type="Proteomes" id="UP000789396"/>
    </source>
</evidence>
<evidence type="ECO:0000313" key="1">
    <source>
        <dbReference type="EMBL" id="CAG8768118.1"/>
    </source>
</evidence>
<sequence length="92" mass="10586">NSFAQLYDALKDPQITGTEFKQKAINWLNLFLTKSTGSFNSPTFIKGLYRPNDITPYIHIMVYHVGEFKDLHQKFGMTGFSCSAIKKKNHQQ</sequence>
<feature type="non-terminal residue" evidence="1">
    <location>
        <position position="92"/>
    </location>
</feature>
<dbReference type="AlphaFoldDB" id="A0A9N9NSW9"/>
<feature type="non-terminal residue" evidence="1">
    <location>
        <position position="1"/>
    </location>
</feature>
<name>A0A9N9NSW9_9GLOM</name>
<reference evidence="1" key="1">
    <citation type="submission" date="2021-06" db="EMBL/GenBank/DDBJ databases">
        <authorList>
            <person name="Kallberg Y."/>
            <person name="Tangrot J."/>
            <person name="Rosling A."/>
        </authorList>
    </citation>
    <scope>NUCLEOTIDE SEQUENCE</scope>
    <source>
        <strain evidence="1">IN212</strain>
    </source>
</reference>
<organism evidence="1 2">
    <name type="scientific">Racocetra fulgida</name>
    <dbReference type="NCBI Taxonomy" id="60492"/>
    <lineage>
        <taxon>Eukaryota</taxon>
        <taxon>Fungi</taxon>
        <taxon>Fungi incertae sedis</taxon>
        <taxon>Mucoromycota</taxon>
        <taxon>Glomeromycotina</taxon>
        <taxon>Glomeromycetes</taxon>
        <taxon>Diversisporales</taxon>
        <taxon>Gigasporaceae</taxon>
        <taxon>Racocetra</taxon>
    </lineage>
</organism>
<accession>A0A9N9NSW9</accession>
<keyword evidence="2" id="KW-1185">Reference proteome</keyword>
<dbReference type="Proteomes" id="UP000789396">
    <property type="component" value="Unassembled WGS sequence"/>
</dbReference>
<protein>
    <submittedName>
        <fullName evidence="1">16015_t:CDS:1</fullName>
    </submittedName>
</protein>
<gene>
    <name evidence="1" type="ORF">RFULGI_LOCUS14851</name>
</gene>
<proteinExistence type="predicted"/>